<sequence>MKRTIRKTRHILIALTIALVVSGFSVLREHPSNAMPIYADTKTTEIKLGNESESGAAETQLDMNDKATDKESKTDEHENVNSESENPEPVDEAVEKKLDPEIEEKLKSIDVNQSVQSLSDNNSELINRTMTEQSPQRPQNFAAKAISSNAMIVTSFAQLKSAIEAGGMVNGQKKTIFYLGSDIVGTKGGITIPNGYSFSLDGKNPNTQVIHTFYEYGGTTESDTIRYTASGDQSTNFIRNVNIVGQNKSGFFTSKYANVTFELSFVDYTGPKVAALPKGAVVFRDSNVNVTTARLVSTEQVASAREVYLTETNTITTSPDMKEPVFAATELFIIAGEKEQNIYSANPILSSSKANVLITDKTVVNINGIAVSGEKTVGGIVTTGSFDNYGNINFNADKLTGNIISSSAFDNTGKLKIDVGTITSNVLSTTTFKNSGTITVLSEKSSSVVNSSQRMENKGIIDANINEITSDSFTTSIFENSGDVKLLSNKVSGNVLYSKTSLTNTGLIDIKSEITTGHVVNVTEFINDGVLQVNVQEVTGSSSDVINSTNLTNLKEIDLKTTKLGNSFINNSNTIINKGSIKVNGGAVGRDLIYSRHYFYNYGNVDLSADTVGSYGIRVEISNKDSFINEGGNIKIRANQISNYVLYSFYFINRDNANVDINVLEGGTASRGITIYRDNIFENSTAKFVIGNPEQESKPRTNVFYTDGYGKFEFIDSRITIDTADSGYTNVFNTPSVKFVSTGSVPAYLNIINYSGSTNFGSSGTKFDIDTQQINTWDSKPTFTTYPDATLGGAHRFVMNDYRNFNVSGSISAKGDPTFDKTSTPSTDTISINDNLTFNNQEVISMGNMMLDVPKNTESLNKLKLKTNPGSWVQLASKPTFDTYADENGNVDTQLPHGVSNDKYRVDSFGDNLYRNSDVQYHVDGDLSILEIPTQISFPEIELHSGPNYYDRDSQMKIAIEDNRLNKTGWKLSVRIIKPLQISGRPESRLDKALHVNKNAIGEELVTVYETTGLDYSSNTEVIWESNEGIQLYIENYNRIYANTPYEASLEWVLQAK</sequence>
<dbReference type="RefSeq" id="WP_187533204.1">
    <property type="nucleotide sequence ID" value="NZ_CBCSHU010000029.1"/>
</dbReference>
<evidence type="ECO:0000313" key="3">
    <source>
        <dbReference type="Proteomes" id="UP000515928"/>
    </source>
</evidence>
<dbReference type="KEGG" id="eio:H9L01_06760"/>
<protein>
    <recommendedName>
        <fullName evidence="4">WxL domain-containing protein</fullName>
    </recommendedName>
</protein>
<feature type="compositionally biased region" description="Basic and acidic residues" evidence="1">
    <location>
        <begin position="63"/>
        <end position="80"/>
    </location>
</feature>
<organism evidence="2 3">
    <name type="scientific">Erysipelothrix inopinata</name>
    <dbReference type="NCBI Taxonomy" id="225084"/>
    <lineage>
        <taxon>Bacteria</taxon>
        <taxon>Bacillati</taxon>
        <taxon>Bacillota</taxon>
        <taxon>Erysipelotrichia</taxon>
        <taxon>Erysipelotrichales</taxon>
        <taxon>Erysipelotrichaceae</taxon>
        <taxon>Erysipelothrix</taxon>
    </lineage>
</organism>
<gene>
    <name evidence="2" type="ORF">H9L01_06760</name>
</gene>
<accession>A0A7G9RWU6</accession>
<reference evidence="2 3" key="1">
    <citation type="submission" date="2020-08" db="EMBL/GenBank/DDBJ databases">
        <title>Genome sequence of Erysipelothrix inopinata DSM 15511T.</title>
        <authorList>
            <person name="Hyun D.-W."/>
            <person name="Bae J.-W."/>
        </authorList>
    </citation>
    <scope>NUCLEOTIDE SEQUENCE [LARGE SCALE GENOMIC DNA]</scope>
    <source>
        <strain evidence="2 3">DSM 15511</strain>
    </source>
</reference>
<evidence type="ECO:0008006" key="4">
    <source>
        <dbReference type="Google" id="ProtNLM"/>
    </source>
</evidence>
<proteinExistence type="predicted"/>
<dbReference type="EMBL" id="CP060715">
    <property type="protein sequence ID" value="QNN60071.1"/>
    <property type="molecule type" value="Genomic_DNA"/>
</dbReference>
<keyword evidence="3" id="KW-1185">Reference proteome</keyword>
<dbReference type="AlphaFoldDB" id="A0A7G9RWU6"/>
<dbReference type="Proteomes" id="UP000515928">
    <property type="component" value="Chromosome"/>
</dbReference>
<evidence type="ECO:0000313" key="2">
    <source>
        <dbReference type="EMBL" id="QNN60071.1"/>
    </source>
</evidence>
<feature type="region of interest" description="Disordered" evidence="1">
    <location>
        <begin position="49"/>
        <end position="93"/>
    </location>
</feature>
<evidence type="ECO:0000256" key="1">
    <source>
        <dbReference type="SAM" id="MobiDB-lite"/>
    </source>
</evidence>
<name>A0A7G9RWU6_9FIRM</name>